<evidence type="ECO:0000313" key="1">
    <source>
        <dbReference type="EMBL" id="SQJ00984.1"/>
    </source>
</evidence>
<dbReference type="InterPro" id="IPR006448">
    <property type="entry name" value="Phage_term_ssu_P27"/>
</dbReference>
<protein>
    <submittedName>
        <fullName evidence="1">Phage terminase, small subunit</fullName>
    </submittedName>
</protein>
<dbReference type="RefSeq" id="WP_005976809.1">
    <property type="nucleotide sequence ID" value="NZ_CABKNW010000001.1"/>
</dbReference>
<organism evidence="1 2">
    <name type="scientific">Fusobacterium ulcerans</name>
    <dbReference type="NCBI Taxonomy" id="861"/>
    <lineage>
        <taxon>Bacteria</taxon>
        <taxon>Fusobacteriati</taxon>
        <taxon>Fusobacteriota</taxon>
        <taxon>Fusobacteriia</taxon>
        <taxon>Fusobacteriales</taxon>
        <taxon>Fusobacteriaceae</taxon>
        <taxon>Fusobacterium</taxon>
    </lineage>
</organism>
<dbReference type="Proteomes" id="UP000249008">
    <property type="component" value="Chromosome 1"/>
</dbReference>
<sequence>MGAKKPLSTQKGHLTTEQQKQKELEEAKLKFIGKEHLKKAPEWLINDYAINEWKRLVKELQESPTFNNLDYNNLGAYCNALAKYAAITKEVGLKFRIGKEINNLTTLELKYSDEVKKYASLLGLTAEGKLKLMFGDTQIDKNNVKNEFGDI</sequence>
<evidence type="ECO:0000313" key="2">
    <source>
        <dbReference type="Proteomes" id="UP000249008"/>
    </source>
</evidence>
<proteinExistence type="predicted"/>
<gene>
    <name evidence="1" type="ORF">NCTC12112_01035</name>
</gene>
<dbReference type="GeneID" id="78455606"/>
<dbReference type="AlphaFoldDB" id="A0AAX2J8J5"/>
<dbReference type="Pfam" id="PF05119">
    <property type="entry name" value="Terminase_4"/>
    <property type="match status" value="1"/>
</dbReference>
<name>A0AAX2J8J5_9FUSO</name>
<dbReference type="KEGG" id="ful:C4N20_12345"/>
<accession>A0AAX2J8J5</accession>
<dbReference type="EMBL" id="LS483487">
    <property type="protein sequence ID" value="SQJ00984.1"/>
    <property type="molecule type" value="Genomic_DNA"/>
</dbReference>
<reference evidence="1 2" key="1">
    <citation type="submission" date="2018-06" db="EMBL/GenBank/DDBJ databases">
        <authorList>
            <consortium name="Pathogen Informatics"/>
            <person name="Doyle S."/>
        </authorList>
    </citation>
    <scope>NUCLEOTIDE SEQUENCE [LARGE SCALE GENOMIC DNA]</scope>
    <source>
        <strain evidence="1 2">NCTC12112</strain>
    </source>
</reference>